<dbReference type="eggNOG" id="COG1470">
    <property type="taxonomic scope" value="Bacteria"/>
</dbReference>
<dbReference type="InterPro" id="IPR035328">
    <property type="entry name" value="DUF3048_C"/>
</dbReference>
<organism evidence="3 4">
    <name type="scientific">Thermincola potens (strain JR)</name>
    <dbReference type="NCBI Taxonomy" id="635013"/>
    <lineage>
        <taxon>Bacteria</taxon>
        <taxon>Bacillati</taxon>
        <taxon>Bacillota</taxon>
        <taxon>Clostridia</taxon>
        <taxon>Eubacteriales</taxon>
        <taxon>Thermincolaceae</taxon>
        <taxon>Thermincola</taxon>
    </lineage>
</organism>
<dbReference type="EMBL" id="CP002028">
    <property type="protein sequence ID" value="ADG83259.1"/>
    <property type="molecule type" value="Genomic_DNA"/>
</dbReference>
<keyword evidence="4" id="KW-1185">Reference proteome</keyword>
<accession>D5XAQ5</accession>
<dbReference type="OrthoDB" id="9779102at2"/>
<protein>
    <recommendedName>
        <fullName evidence="5">Lipoprotein YerB</fullName>
    </recommendedName>
</protein>
<dbReference type="Proteomes" id="UP000002377">
    <property type="component" value="Chromosome"/>
</dbReference>
<feature type="domain" description="DUF3048" evidence="2">
    <location>
        <begin position="236"/>
        <end position="347"/>
    </location>
</feature>
<sequence length="358" mass="40007" precursor="true">MNSLLKSVCLSALMVVLFLSLSIYGTGCSIKDKGPLPSAIQQKEVEKPGKEKDSVVSDNYVPAPLTGIMTDPANLEKRPVAVMVENAPAARPQSGLPKADIVYEVLAEGGITRFLAIYHSQDSNNVGPVRSARPYYIERALEYNALYAHCGGSEDAKKFVKTARVADMDEFGIGRRGGAYWRIKSRKAPHNLYGDTDKIRQVSLDKGYQAHVRVPGFSFLSPGEKLHNGLPAPEIVINFPRRYSLVKYTYDPKKNLYFRYNGGKAHIDNVTGRQLTARNIIIQYTNTKVIDAEGRLDVQMIGSGKALFFTDGQVYRGRWEKGALRAWTVYRDEQGKEIRLRPGQTWIEVVPSNTRVDY</sequence>
<evidence type="ECO:0000313" key="3">
    <source>
        <dbReference type="EMBL" id="ADG83259.1"/>
    </source>
</evidence>
<gene>
    <name evidence="3" type="ordered locus">TherJR_2420</name>
</gene>
<feature type="domain" description="DUF3048" evidence="1">
    <location>
        <begin position="65"/>
        <end position="208"/>
    </location>
</feature>
<evidence type="ECO:0008006" key="5">
    <source>
        <dbReference type="Google" id="ProtNLM"/>
    </source>
</evidence>
<proteinExistence type="predicted"/>
<dbReference type="Pfam" id="PF11258">
    <property type="entry name" value="DUF3048"/>
    <property type="match status" value="1"/>
</dbReference>
<dbReference type="KEGG" id="tjr:TherJR_2420"/>
<name>D5XAQ5_THEPJ</name>
<evidence type="ECO:0000313" key="4">
    <source>
        <dbReference type="Proteomes" id="UP000002377"/>
    </source>
</evidence>
<dbReference type="STRING" id="635013.TherJR_2420"/>
<evidence type="ECO:0000259" key="2">
    <source>
        <dbReference type="Pfam" id="PF17479"/>
    </source>
</evidence>
<dbReference type="RefSeq" id="WP_013121257.1">
    <property type="nucleotide sequence ID" value="NC_014152.1"/>
</dbReference>
<dbReference type="HOGENOM" id="CLU_045984_0_0_9"/>
<evidence type="ECO:0000259" key="1">
    <source>
        <dbReference type="Pfam" id="PF11258"/>
    </source>
</evidence>
<dbReference type="AlphaFoldDB" id="D5XAQ5"/>
<dbReference type="InterPro" id="IPR021416">
    <property type="entry name" value="DUF3048_N"/>
</dbReference>
<dbReference type="Pfam" id="PF17479">
    <property type="entry name" value="DUF3048_C"/>
    <property type="match status" value="1"/>
</dbReference>
<dbReference type="SUPFAM" id="SSF159774">
    <property type="entry name" value="YerB-like"/>
    <property type="match status" value="1"/>
</dbReference>
<dbReference type="InterPro" id="IPR023158">
    <property type="entry name" value="YerB-like_sf"/>
</dbReference>
<dbReference type="Gene3D" id="3.50.90.10">
    <property type="entry name" value="YerB-like"/>
    <property type="match status" value="1"/>
</dbReference>
<reference evidence="3 4" key="1">
    <citation type="submission" date="2010-05" db="EMBL/GenBank/DDBJ databases">
        <title>Complete sequence of Thermincola sp. JR.</title>
        <authorList>
            <consortium name="US DOE Joint Genome Institute"/>
            <person name="Lucas S."/>
            <person name="Copeland A."/>
            <person name="Lapidus A."/>
            <person name="Cheng J.-F."/>
            <person name="Bruce D."/>
            <person name="Goodwin L."/>
            <person name="Pitluck S."/>
            <person name="Chertkov O."/>
            <person name="Detter J.C."/>
            <person name="Han C."/>
            <person name="Tapia R."/>
            <person name="Land M."/>
            <person name="Hauser L."/>
            <person name="Kyrpides N."/>
            <person name="Mikhailova N."/>
            <person name="Hazen T.C."/>
            <person name="Woyke T."/>
        </authorList>
    </citation>
    <scope>NUCLEOTIDE SEQUENCE [LARGE SCALE GENOMIC DNA]</scope>
    <source>
        <strain evidence="3 4">JR</strain>
    </source>
</reference>